<dbReference type="PANTHER" id="PTHR33840:SF1">
    <property type="entry name" value="TLE1 PHOSPHOLIPASE DOMAIN-CONTAINING PROTEIN"/>
    <property type="match status" value="1"/>
</dbReference>
<dbReference type="PANTHER" id="PTHR33840">
    <property type="match status" value="1"/>
</dbReference>
<reference evidence="1" key="1">
    <citation type="submission" date="2024-02" db="EMBL/GenBank/DDBJ databases">
        <authorList>
            <consortium name="Clinical and Environmental Microbiology Branch: Whole genome sequencing antimicrobial resistance pathogens in the healthcare setting"/>
        </authorList>
    </citation>
    <scope>NUCLEOTIDE SEQUENCE</scope>
    <source>
        <strain evidence="1">2020GO-00142</strain>
    </source>
</reference>
<comment type="caution">
    <text evidence="1">The sequence shown here is derived from an EMBL/GenBank/DDBJ whole genome shotgun (WGS) entry which is preliminary data.</text>
</comment>
<dbReference type="EMBL" id="AAZDVE040000010">
    <property type="protein sequence ID" value="EMP9432684.1"/>
    <property type="molecule type" value="Genomic_DNA"/>
</dbReference>
<dbReference type="AlphaFoldDB" id="A0AAI9HZ10"/>
<accession>A0AAI9HZ10</accession>
<name>A0AAI9HZ10_PROST</name>
<organism evidence="1">
    <name type="scientific">Providencia stuartii</name>
    <dbReference type="NCBI Taxonomy" id="588"/>
    <lineage>
        <taxon>Bacteria</taxon>
        <taxon>Pseudomonadati</taxon>
        <taxon>Pseudomonadota</taxon>
        <taxon>Gammaproteobacteria</taxon>
        <taxon>Enterobacterales</taxon>
        <taxon>Morganellaceae</taxon>
        <taxon>Providencia</taxon>
    </lineage>
</organism>
<protein>
    <submittedName>
        <fullName evidence="1">DUF2235 domain-containing protein</fullName>
    </submittedName>
</protein>
<sequence length="646" mass="73036">MSNEKRASTDAIIGASNRAKHAREGKLGNCSKTLHIGLFFDGVGRNIEKDKPIGKASNIAKLYDVFKRSDKNTENDIYWKYYISGLGTPYQALTDKKAGQVASEVYSDFKDETKDEIVNAEIDAFKDIGIDTLFGGGGVKEIEELLSPKGQMKLMGETLIDYMAKITKKGIEAAPFLRDNEFIAYNFLTGVETRINDLKEVIKQAYQEAKDTGDIPLHRISVSVFGFDMGATLARYFIGVLINQLCQKDYDTGLYFYGGIHGGAWVDIPFVGLFDCSRDTPQSDDNGLDYGLKALTIMAKSNKVTEVAVDSLITTVAGRKYIDHMTPLPKQVKKSLHLIAAHEKRKWRCLYLTGRSGEHHQEELLPGCSEDIGGGLRNNEQKPNEELAKVALNKMHLAAFHAGVPFPELDELRETDFETWLYFQDEQEVKGKKATEWVEFYQSGLPLKKLSYTALNAHLDSYFAWLGQKHYEYKNELRKLEEQEKAELLSAGSHQGGFNISAKSRQAAFGASEKMALLKKNWGWLSDVARMAWQVKTRRLNPVPPDIFDKIYWPAKRRAQYYIDCGTAGYDNMPFPVSYVPVSNELYSWFIHDIQRAEGIDYHYFYIRLMEPLSGQFAPDEPEVYIPPQAPQGVGNDFIFTGFPKF</sequence>
<proteinExistence type="predicted"/>
<gene>
    <name evidence="1" type="ORF">JRA39_001725</name>
</gene>
<evidence type="ECO:0000313" key="1">
    <source>
        <dbReference type="EMBL" id="EMP9432684.1"/>
    </source>
</evidence>